<dbReference type="Pfam" id="PF00067">
    <property type="entry name" value="p450"/>
    <property type="match status" value="1"/>
</dbReference>
<keyword evidence="6" id="KW-0560">Oxidoreductase</keyword>
<keyword evidence="8" id="KW-1185">Reference proteome</keyword>
<protein>
    <submittedName>
        <fullName evidence="7">Cytochrome P450 monooxygenase orf2</fullName>
    </submittedName>
</protein>
<gene>
    <name evidence="7" type="ORF">CLAFUR5_14122</name>
</gene>
<dbReference type="SUPFAM" id="SSF48264">
    <property type="entry name" value="Cytochrome P450"/>
    <property type="match status" value="1"/>
</dbReference>
<dbReference type="GO" id="GO:0020037">
    <property type="term" value="F:heme binding"/>
    <property type="evidence" value="ECO:0007669"/>
    <property type="project" value="InterPro"/>
</dbReference>
<dbReference type="PRINTS" id="PR00465">
    <property type="entry name" value="EP450IV"/>
</dbReference>
<dbReference type="RefSeq" id="XP_047769531.1">
    <property type="nucleotide sequence ID" value="XM_047913270.1"/>
</dbReference>
<keyword evidence="5 6" id="KW-0349">Heme</keyword>
<dbReference type="InterPro" id="IPR050121">
    <property type="entry name" value="Cytochrome_P450_monoxygenase"/>
</dbReference>
<evidence type="ECO:0000256" key="6">
    <source>
        <dbReference type="RuleBase" id="RU000461"/>
    </source>
</evidence>
<evidence type="ECO:0000313" key="8">
    <source>
        <dbReference type="Proteomes" id="UP000756132"/>
    </source>
</evidence>
<dbReference type="InterPro" id="IPR036396">
    <property type="entry name" value="Cyt_P450_sf"/>
</dbReference>
<feature type="binding site" description="axial binding residue" evidence="5">
    <location>
        <position position="63"/>
    </location>
    <ligand>
        <name>heme</name>
        <dbReference type="ChEBI" id="CHEBI:30413"/>
    </ligand>
    <ligandPart>
        <name>Fe</name>
        <dbReference type="ChEBI" id="CHEBI:18248"/>
    </ligandPart>
</feature>
<dbReference type="InterPro" id="IPR017972">
    <property type="entry name" value="Cyt_P450_CS"/>
</dbReference>
<dbReference type="GeneID" id="71994000"/>
<keyword evidence="6 7" id="KW-0503">Monooxygenase</keyword>
<reference evidence="7" key="1">
    <citation type="submission" date="2021-12" db="EMBL/GenBank/DDBJ databases">
        <authorList>
            <person name="Zaccaron A."/>
            <person name="Stergiopoulos I."/>
        </authorList>
    </citation>
    <scope>NUCLEOTIDE SEQUENCE</scope>
    <source>
        <strain evidence="7">Race5_Kim</strain>
    </source>
</reference>
<dbReference type="InterPro" id="IPR002403">
    <property type="entry name" value="Cyt_P450_E_grp-IV"/>
</dbReference>
<dbReference type="Gene3D" id="1.10.630.10">
    <property type="entry name" value="Cytochrome P450"/>
    <property type="match status" value="1"/>
</dbReference>
<dbReference type="Proteomes" id="UP000756132">
    <property type="component" value="Chromosome 13"/>
</dbReference>
<name>A0A9Q8UWN2_PASFU</name>
<proteinExistence type="inferred from homology"/>
<accession>A0A9Q8UWN2</accession>
<comment type="similarity">
    <text evidence="2 6">Belongs to the cytochrome P450 family.</text>
</comment>
<dbReference type="PANTHER" id="PTHR24305">
    <property type="entry name" value="CYTOCHROME P450"/>
    <property type="match status" value="1"/>
</dbReference>
<evidence type="ECO:0000256" key="1">
    <source>
        <dbReference type="ARBA" id="ARBA00001971"/>
    </source>
</evidence>
<sequence length="121" mass="13494">MTLHGHSFPAGTVVSSNAYCLHRNVDVFPEPLAWKPERWLGGKEEVAEMKKWFWAFGSGGRMCLGSSFAMIILKQTLAGVYREFETEVVDDEGIEQGTTFIAKPRGERLILRFGKVAGEGE</sequence>
<reference evidence="7" key="2">
    <citation type="journal article" date="2022" name="Microb. Genom.">
        <title>A chromosome-scale genome assembly of the tomato pathogen Cladosporium fulvum reveals a compartmentalized genome architecture and the presence of a dispensable chromosome.</title>
        <authorList>
            <person name="Zaccaron A.Z."/>
            <person name="Chen L.H."/>
            <person name="Samaras A."/>
            <person name="Stergiopoulos I."/>
        </authorList>
    </citation>
    <scope>NUCLEOTIDE SEQUENCE</scope>
    <source>
        <strain evidence="7">Race5_Kim</strain>
    </source>
</reference>
<evidence type="ECO:0000256" key="4">
    <source>
        <dbReference type="ARBA" id="ARBA00023004"/>
    </source>
</evidence>
<dbReference type="EMBL" id="CP090175">
    <property type="protein sequence ID" value="UJO25165.1"/>
    <property type="molecule type" value="Genomic_DNA"/>
</dbReference>
<dbReference type="GO" id="GO:0016705">
    <property type="term" value="F:oxidoreductase activity, acting on paired donors, with incorporation or reduction of molecular oxygen"/>
    <property type="evidence" value="ECO:0007669"/>
    <property type="project" value="InterPro"/>
</dbReference>
<organism evidence="7 8">
    <name type="scientific">Passalora fulva</name>
    <name type="common">Tomato leaf mold</name>
    <name type="synonym">Cladosporium fulvum</name>
    <dbReference type="NCBI Taxonomy" id="5499"/>
    <lineage>
        <taxon>Eukaryota</taxon>
        <taxon>Fungi</taxon>
        <taxon>Dikarya</taxon>
        <taxon>Ascomycota</taxon>
        <taxon>Pezizomycotina</taxon>
        <taxon>Dothideomycetes</taxon>
        <taxon>Dothideomycetidae</taxon>
        <taxon>Mycosphaerellales</taxon>
        <taxon>Mycosphaerellaceae</taxon>
        <taxon>Fulvia</taxon>
    </lineage>
</organism>
<dbReference type="OrthoDB" id="3934656at2759"/>
<evidence type="ECO:0000256" key="2">
    <source>
        <dbReference type="ARBA" id="ARBA00010617"/>
    </source>
</evidence>
<dbReference type="PROSITE" id="PS00086">
    <property type="entry name" value="CYTOCHROME_P450"/>
    <property type="match status" value="1"/>
</dbReference>
<dbReference type="GO" id="GO:0004497">
    <property type="term" value="F:monooxygenase activity"/>
    <property type="evidence" value="ECO:0007669"/>
    <property type="project" value="UniProtKB-KW"/>
</dbReference>
<dbReference type="PANTHER" id="PTHR24305:SF166">
    <property type="entry name" value="CYTOCHROME P450 12A4, MITOCHONDRIAL-RELATED"/>
    <property type="match status" value="1"/>
</dbReference>
<comment type="cofactor">
    <cofactor evidence="1 5">
        <name>heme</name>
        <dbReference type="ChEBI" id="CHEBI:30413"/>
    </cofactor>
</comment>
<keyword evidence="3 5" id="KW-0479">Metal-binding</keyword>
<evidence type="ECO:0000256" key="3">
    <source>
        <dbReference type="ARBA" id="ARBA00022723"/>
    </source>
</evidence>
<dbReference type="AlphaFoldDB" id="A0A9Q8UWN2"/>
<evidence type="ECO:0000256" key="5">
    <source>
        <dbReference type="PIRSR" id="PIRSR602403-1"/>
    </source>
</evidence>
<dbReference type="GO" id="GO:0005506">
    <property type="term" value="F:iron ion binding"/>
    <property type="evidence" value="ECO:0007669"/>
    <property type="project" value="InterPro"/>
</dbReference>
<keyword evidence="4 5" id="KW-0408">Iron</keyword>
<dbReference type="KEGG" id="ffu:CLAFUR5_14122"/>
<evidence type="ECO:0000313" key="7">
    <source>
        <dbReference type="EMBL" id="UJO25165.1"/>
    </source>
</evidence>
<dbReference type="InterPro" id="IPR001128">
    <property type="entry name" value="Cyt_P450"/>
</dbReference>